<reference evidence="1" key="1">
    <citation type="submission" date="2022-07" db="EMBL/GenBank/DDBJ databases">
        <title>Genome Sequence of Physisporinus lineatus.</title>
        <authorList>
            <person name="Buettner E."/>
        </authorList>
    </citation>
    <scope>NUCLEOTIDE SEQUENCE</scope>
    <source>
        <strain evidence="1">VT162</strain>
    </source>
</reference>
<dbReference type="EMBL" id="JANAWD010000738">
    <property type="protein sequence ID" value="KAJ3476207.1"/>
    <property type="molecule type" value="Genomic_DNA"/>
</dbReference>
<dbReference type="Proteomes" id="UP001212997">
    <property type="component" value="Unassembled WGS sequence"/>
</dbReference>
<evidence type="ECO:0000313" key="2">
    <source>
        <dbReference type="Proteomes" id="UP001212997"/>
    </source>
</evidence>
<comment type="caution">
    <text evidence="1">The sequence shown here is derived from an EMBL/GenBank/DDBJ whole genome shotgun (WGS) entry which is preliminary data.</text>
</comment>
<name>A0AAD5Y989_9APHY</name>
<organism evidence="1 2">
    <name type="scientific">Meripilus lineatus</name>
    <dbReference type="NCBI Taxonomy" id="2056292"/>
    <lineage>
        <taxon>Eukaryota</taxon>
        <taxon>Fungi</taxon>
        <taxon>Dikarya</taxon>
        <taxon>Basidiomycota</taxon>
        <taxon>Agaricomycotina</taxon>
        <taxon>Agaricomycetes</taxon>
        <taxon>Polyporales</taxon>
        <taxon>Meripilaceae</taxon>
        <taxon>Meripilus</taxon>
    </lineage>
</organism>
<evidence type="ECO:0000313" key="1">
    <source>
        <dbReference type="EMBL" id="KAJ3476207.1"/>
    </source>
</evidence>
<protein>
    <submittedName>
        <fullName evidence="1">Uncharacterized protein</fullName>
    </submittedName>
</protein>
<proteinExistence type="predicted"/>
<sequence>MTDLSLTFERHTRSISGESDWFNSARKSSIDPYLDIFQLLLSWVDNWPLSKLTLASHSLQFPLSPDEIALTIWTMQTYKRYQQRLTGGAVGASTLYVPPHLAKEMRQSIVMGNGEKARMILEYLWHGIGQRSGVVPKRILVLCQDWNDTTGWLVLQFMLQKGEIVIYQPRTTTPQPQSLLPGWWTAISTTWPSLPSPLNPSHPTRILEFPYDHLPRSDRPFLTVHVWQNLLKRYDYARKLETVGGQAQKDRSDCRTEVQRMMRRKEEEVLRYDVANTIFGRDRGLSV</sequence>
<gene>
    <name evidence="1" type="ORF">NLI96_g11321</name>
</gene>
<accession>A0AAD5Y989</accession>
<keyword evidence="2" id="KW-1185">Reference proteome</keyword>
<dbReference type="AlphaFoldDB" id="A0AAD5Y989"/>